<protein>
    <submittedName>
        <fullName evidence="9">ABC transporter permease</fullName>
    </submittedName>
</protein>
<evidence type="ECO:0000256" key="6">
    <source>
        <dbReference type="ARBA" id="ARBA00023136"/>
    </source>
</evidence>
<proteinExistence type="inferred from homology"/>
<feature type="transmembrane region" description="Helical" evidence="7">
    <location>
        <begin position="217"/>
        <end position="244"/>
    </location>
</feature>
<dbReference type="GO" id="GO:0055085">
    <property type="term" value="P:transmembrane transport"/>
    <property type="evidence" value="ECO:0007669"/>
    <property type="project" value="InterPro"/>
</dbReference>
<feature type="transmembrane region" description="Helical" evidence="7">
    <location>
        <begin position="135"/>
        <end position="157"/>
    </location>
</feature>
<sequence length="300" mass="31419">MSLQATAAADPKTLAAPAARREPSRAAVIFAAFARRKIALAALIVLLVIVFACLLAPWIAPYDPSAGEVTDRLQKLGAPGHLLGTDEQGRDILSRVLYGGRLSLLSGVLPVLLASILGGGLGVAAGYFGGWTNTIIMRALDIVFSFPAILLAIGISAALGPGITNIIISATVVFIPPIARIAESAVKEVRKEEFIEAARSSGASAVLIIRAHILRNIFAKVFVFATSLIGVCLMVASGLSFLGLGVSPPTPEWGFMLNNLKQLIFINPAVTIVPGAFIFLTSLSLNLVSDALSDALELKR</sequence>
<organism evidence="9 10">
    <name type="scientific">Cohnella rhizosphaerae</name>
    <dbReference type="NCBI Taxonomy" id="1457232"/>
    <lineage>
        <taxon>Bacteria</taxon>
        <taxon>Bacillati</taxon>
        <taxon>Bacillota</taxon>
        <taxon>Bacilli</taxon>
        <taxon>Bacillales</taxon>
        <taxon>Paenibacillaceae</taxon>
        <taxon>Cohnella</taxon>
    </lineage>
</organism>
<dbReference type="Gene3D" id="1.10.3720.10">
    <property type="entry name" value="MetI-like"/>
    <property type="match status" value="1"/>
</dbReference>
<keyword evidence="5 7" id="KW-1133">Transmembrane helix</keyword>
<dbReference type="RefSeq" id="WP_277533533.1">
    <property type="nucleotide sequence ID" value="NZ_JAPDIA010000007.1"/>
</dbReference>
<evidence type="ECO:0000313" key="9">
    <source>
        <dbReference type="EMBL" id="MDG0811081.1"/>
    </source>
</evidence>
<comment type="similarity">
    <text evidence="7">Belongs to the binding-protein-dependent transport system permease family.</text>
</comment>
<gene>
    <name evidence="9" type="ORF">OMP40_18205</name>
</gene>
<dbReference type="InterPro" id="IPR000515">
    <property type="entry name" value="MetI-like"/>
</dbReference>
<accession>A0A9X4KVJ6</accession>
<reference evidence="9" key="1">
    <citation type="submission" date="2022-10" db="EMBL/GenBank/DDBJ databases">
        <title>Comparative genomic analysis of Cohnella hashimotonis sp. nov., isolated from the International Space Station.</title>
        <authorList>
            <person name="Simpson A."/>
            <person name="Venkateswaran K."/>
        </authorList>
    </citation>
    <scope>NUCLEOTIDE SEQUENCE</scope>
    <source>
        <strain evidence="9">DSM 28161</strain>
    </source>
</reference>
<feature type="domain" description="ABC transmembrane type-1" evidence="8">
    <location>
        <begin position="100"/>
        <end position="289"/>
    </location>
</feature>
<evidence type="ECO:0000256" key="2">
    <source>
        <dbReference type="ARBA" id="ARBA00022448"/>
    </source>
</evidence>
<evidence type="ECO:0000256" key="4">
    <source>
        <dbReference type="ARBA" id="ARBA00022692"/>
    </source>
</evidence>
<feature type="transmembrane region" description="Helical" evidence="7">
    <location>
        <begin position="163"/>
        <end position="182"/>
    </location>
</feature>
<dbReference type="Pfam" id="PF00528">
    <property type="entry name" value="BPD_transp_1"/>
    <property type="match status" value="1"/>
</dbReference>
<keyword evidence="10" id="KW-1185">Reference proteome</keyword>
<evidence type="ECO:0000259" key="8">
    <source>
        <dbReference type="PROSITE" id="PS50928"/>
    </source>
</evidence>
<feature type="transmembrane region" description="Helical" evidence="7">
    <location>
        <begin position="264"/>
        <end position="288"/>
    </location>
</feature>
<dbReference type="InterPro" id="IPR025966">
    <property type="entry name" value="OppC_N"/>
</dbReference>
<dbReference type="CDD" id="cd06261">
    <property type="entry name" value="TM_PBP2"/>
    <property type="match status" value="1"/>
</dbReference>
<evidence type="ECO:0000256" key="5">
    <source>
        <dbReference type="ARBA" id="ARBA00022989"/>
    </source>
</evidence>
<dbReference type="InterPro" id="IPR035906">
    <property type="entry name" value="MetI-like_sf"/>
</dbReference>
<name>A0A9X4KVJ6_9BACL</name>
<feature type="transmembrane region" description="Helical" evidence="7">
    <location>
        <begin position="38"/>
        <end position="60"/>
    </location>
</feature>
<dbReference type="PANTHER" id="PTHR43386:SF25">
    <property type="entry name" value="PEPTIDE ABC TRANSPORTER PERMEASE PROTEIN"/>
    <property type="match status" value="1"/>
</dbReference>
<dbReference type="Pfam" id="PF12911">
    <property type="entry name" value="OppC_N"/>
    <property type="match status" value="1"/>
</dbReference>
<evidence type="ECO:0000256" key="7">
    <source>
        <dbReference type="RuleBase" id="RU363032"/>
    </source>
</evidence>
<comment type="caution">
    <text evidence="9">The sequence shown here is derived from an EMBL/GenBank/DDBJ whole genome shotgun (WGS) entry which is preliminary data.</text>
</comment>
<feature type="transmembrane region" description="Helical" evidence="7">
    <location>
        <begin position="104"/>
        <end position="128"/>
    </location>
</feature>
<dbReference type="Proteomes" id="UP001153404">
    <property type="component" value="Unassembled WGS sequence"/>
</dbReference>
<evidence type="ECO:0000256" key="3">
    <source>
        <dbReference type="ARBA" id="ARBA00022475"/>
    </source>
</evidence>
<keyword evidence="2 7" id="KW-0813">Transport</keyword>
<dbReference type="PANTHER" id="PTHR43386">
    <property type="entry name" value="OLIGOPEPTIDE TRANSPORT SYSTEM PERMEASE PROTEIN APPC"/>
    <property type="match status" value="1"/>
</dbReference>
<dbReference type="AlphaFoldDB" id="A0A9X4KVJ6"/>
<dbReference type="EMBL" id="JAPDIA010000007">
    <property type="protein sequence ID" value="MDG0811081.1"/>
    <property type="molecule type" value="Genomic_DNA"/>
</dbReference>
<keyword evidence="4 7" id="KW-0812">Transmembrane</keyword>
<dbReference type="InterPro" id="IPR050366">
    <property type="entry name" value="BP-dependent_transpt_permease"/>
</dbReference>
<dbReference type="GO" id="GO:0005886">
    <property type="term" value="C:plasma membrane"/>
    <property type="evidence" value="ECO:0007669"/>
    <property type="project" value="UniProtKB-SubCell"/>
</dbReference>
<keyword evidence="3" id="KW-1003">Cell membrane</keyword>
<comment type="subcellular location">
    <subcellularLocation>
        <location evidence="1 7">Cell membrane</location>
        <topology evidence="1 7">Multi-pass membrane protein</topology>
    </subcellularLocation>
</comment>
<dbReference type="PROSITE" id="PS50928">
    <property type="entry name" value="ABC_TM1"/>
    <property type="match status" value="1"/>
</dbReference>
<keyword evidence="6 7" id="KW-0472">Membrane</keyword>
<evidence type="ECO:0000313" key="10">
    <source>
        <dbReference type="Proteomes" id="UP001153404"/>
    </source>
</evidence>
<dbReference type="SUPFAM" id="SSF161098">
    <property type="entry name" value="MetI-like"/>
    <property type="match status" value="1"/>
</dbReference>
<evidence type="ECO:0000256" key="1">
    <source>
        <dbReference type="ARBA" id="ARBA00004651"/>
    </source>
</evidence>